<dbReference type="RefSeq" id="XP_002953927.1">
    <property type="nucleotide sequence ID" value="XM_002953881.1"/>
</dbReference>
<dbReference type="PANTHER" id="PTHR43690">
    <property type="entry name" value="NARDILYSIN"/>
    <property type="match status" value="1"/>
</dbReference>
<keyword evidence="2" id="KW-0645">Protease</keyword>
<dbReference type="GO" id="GO:0004222">
    <property type="term" value="F:metalloendopeptidase activity"/>
    <property type="evidence" value="ECO:0007669"/>
    <property type="project" value="TreeGrafter"/>
</dbReference>
<feature type="compositionally biased region" description="Basic and acidic residues" evidence="7">
    <location>
        <begin position="689"/>
        <end position="699"/>
    </location>
</feature>
<dbReference type="KEGG" id="vcn:VOLCADRAFT_94765"/>
<evidence type="ECO:0000256" key="1">
    <source>
        <dbReference type="ARBA" id="ARBA00007261"/>
    </source>
</evidence>
<dbReference type="Proteomes" id="UP000001058">
    <property type="component" value="Unassembled WGS sequence"/>
</dbReference>
<evidence type="ECO:0000256" key="5">
    <source>
        <dbReference type="ARBA" id="ARBA00022833"/>
    </source>
</evidence>
<dbReference type="AlphaFoldDB" id="D8U5P3"/>
<feature type="compositionally biased region" description="Low complexity" evidence="7">
    <location>
        <begin position="279"/>
        <end position="290"/>
    </location>
</feature>
<keyword evidence="6" id="KW-0482">Metalloprotease</keyword>
<feature type="domain" description="Peptidase M16 middle/third" evidence="9">
    <location>
        <begin position="571"/>
        <end position="652"/>
    </location>
</feature>
<evidence type="ECO:0000256" key="2">
    <source>
        <dbReference type="ARBA" id="ARBA00022670"/>
    </source>
</evidence>
<dbReference type="PANTHER" id="PTHR43690:SF18">
    <property type="entry name" value="INSULIN-DEGRADING ENZYME-RELATED"/>
    <property type="match status" value="1"/>
</dbReference>
<feature type="region of interest" description="Disordered" evidence="7">
    <location>
        <begin position="951"/>
        <end position="1013"/>
    </location>
</feature>
<proteinExistence type="inferred from homology"/>
<gene>
    <name evidence="10" type="ORF">VOLCADRAFT_94765</name>
</gene>
<dbReference type="GO" id="GO:0005829">
    <property type="term" value="C:cytosol"/>
    <property type="evidence" value="ECO:0007669"/>
    <property type="project" value="TreeGrafter"/>
</dbReference>
<evidence type="ECO:0000259" key="9">
    <source>
        <dbReference type="Pfam" id="PF16187"/>
    </source>
</evidence>
<evidence type="ECO:0000313" key="10">
    <source>
        <dbReference type="EMBL" id="EFJ44956.1"/>
    </source>
</evidence>
<reference evidence="10 11" key="1">
    <citation type="journal article" date="2010" name="Science">
        <title>Genomic analysis of organismal complexity in the multicellular green alga Volvox carteri.</title>
        <authorList>
            <person name="Prochnik S.E."/>
            <person name="Umen J."/>
            <person name="Nedelcu A.M."/>
            <person name="Hallmann A."/>
            <person name="Miller S.M."/>
            <person name="Nishii I."/>
            <person name="Ferris P."/>
            <person name="Kuo A."/>
            <person name="Mitros T."/>
            <person name="Fritz-Laylin L.K."/>
            <person name="Hellsten U."/>
            <person name="Chapman J."/>
            <person name="Simakov O."/>
            <person name="Rensing S.A."/>
            <person name="Terry A."/>
            <person name="Pangilinan J."/>
            <person name="Kapitonov V."/>
            <person name="Jurka J."/>
            <person name="Salamov A."/>
            <person name="Shapiro H."/>
            <person name="Schmutz J."/>
            <person name="Grimwood J."/>
            <person name="Lindquist E."/>
            <person name="Lucas S."/>
            <person name="Grigoriev I.V."/>
            <person name="Schmitt R."/>
            <person name="Kirk D."/>
            <person name="Rokhsar D.S."/>
        </authorList>
    </citation>
    <scope>NUCLEOTIDE SEQUENCE [LARGE SCALE GENOMIC DNA]</scope>
    <source>
        <strain evidence="11">f. Nagariensis / Eve</strain>
    </source>
</reference>
<feature type="region of interest" description="Disordered" evidence="7">
    <location>
        <begin position="1079"/>
        <end position="1099"/>
    </location>
</feature>
<dbReference type="OrthoDB" id="952271at2759"/>
<accession>D8U5P3</accession>
<feature type="domain" description="Peptidase M16 N-terminal" evidence="8">
    <location>
        <begin position="21"/>
        <end position="144"/>
    </location>
</feature>
<keyword evidence="11" id="KW-1185">Reference proteome</keyword>
<dbReference type="GO" id="GO:0005739">
    <property type="term" value="C:mitochondrion"/>
    <property type="evidence" value="ECO:0007669"/>
    <property type="project" value="TreeGrafter"/>
</dbReference>
<evidence type="ECO:0000313" key="11">
    <source>
        <dbReference type="Proteomes" id="UP000001058"/>
    </source>
</evidence>
<evidence type="ECO:0000256" key="7">
    <source>
        <dbReference type="SAM" id="MobiDB-lite"/>
    </source>
</evidence>
<evidence type="ECO:0000256" key="3">
    <source>
        <dbReference type="ARBA" id="ARBA00022723"/>
    </source>
</evidence>
<dbReference type="Pfam" id="PF16187">
    <property type="entry name" value="Peptidase_M16_M"/>
    <property type="match status" value="2"/>
</dbReference>
<name>D8U5P3_VOLCA</name>
<feature type="domain" description="Peptidase M16 middle/third" evidence="9">
    <location>
        <begin position="447"/>
        <end position="536"/>
    </location>
</feature>
<dbReference type="Pfam" id="PF00675">
    <property type="entry name" value="Peptidase_M16"/>
    <property type="match status" value="1"/>
</dbReference>
<feature type="compositionally biased region" description="Low complexity" evidence="7">
    <location>
        <begin position="677"/>
        <end position="688"/>
    </location>
</feature>
<dbReference type="InterPro" id="IPR011765">
    <property type="entry name" value="Pept_M16_N"/>
</dbReference>
<dbReference type="Gene3D" id="3.30.830.10">
    <property type="entry name" value="Metalloenzyme, LuxS/M16 peptidase-like"/>
    <property type="match status" value="5"/>
</dbReference>
<feature type="compositionally biased region" description="Gly residues" evidence="7">
    <location>
        <begin position="233"/>
        <end position="256"/>
    </location>
</feature>
<dbReference type="GO" id="GO:0051603">
    <property type="term" value="P:proteolysis involved in protein catabolic process"/>
    <property type="evidence" value="ECO:0007669"/>
    <property type="project" value="TreeGrafter"/>
</dbReference>
<dbReference type="STRING" id="3068.D8U5P3"/>
<feature type="compositionally biased region" description="Low complexity" evidence="7">
    <location>
        <begin position="704"/>
        <end position="725"/>
    </location>
</feature>
<keyword evidence="3" id="KW-0479">Metal-binding</keyword>
<evidence type="ECO:0000259" key="8">
    <source>
        <dbReference type="Pfam" id="PF00675"/>
    </source>
</evidence>
<dbReference type="InterPro" id="IPR032632">
    <property type="entry name" value="Peptidase_M16_M"/>
</dbReference>
<dbReference type="InterPro" id="IPR011249">
    <property type="entry name" value="Metalloenz_LuxS/M16"/>
</dbReference>
<keyword evidence="5" id="KW-0862">Zinc</keyword>
<feature type="compositionally biased region" description="Low complexity" evidence="7">
    <location>
        <begin position="257"/>
        <end position="271"/>
    </location>
</feature>
<dbReference type="GO" id="GO:0043171">
    <property type="term" value="P:peptide catabolic process"/>
    <property type="evidence" value="ECO:0007669"/>
    <property type="project" value="TreeGrafter"/>
</dbReference>
<feature type="compositionally biased region" description="Gly residues" evidence="7">
    <location>
        <begin position="1003"/>
        <end position="1013"/>
    </location>
</feature>
<feature type="region of interest" description="Disordered" evidence="7">
    <location>
        <begin position="677"/>
        <end position="775"/>
    </location>
</feature>
<feature type="compositionally biased region" description="Low complexity" evidence="7">
    <location>
        <begin position="971"/>
        <end position="989"/>
    </location>
</feature>
<evidence type="ECO:0000256" key="6">
    <source>
        <dbReference type="ARBA" id="ARBA00023049"/>
    </source>
</evidence>
<sequence>MIRRSYEVLTVGGDGEAPGARFLLVSDPEAVFAAVCLNMQAGYFDDPPDVPGFAHWLEHAVHLGSVRYPDDKDYKYYLSQHGGTSNASTGMVHTCYHFTVASAHLRGALDRMARFFIDPLLRRDSILREAENIHAEFSRNCNSDARKLLQLRRSAAGGLLAKFSTGNAATLLQLPAAAGLDVPAALAAFWRRRYQAGALCGCVVGPQPLSELSVLVREAFGDLRLRAGEGEEGGQGQGQGQGQGPGCGFGGSGSGGVVRPHGQQGPQQQLQDEAAAGLAEPEPVPVGAPETADVGGAEETAAAAAAAAAAVQIGRKEEGGVSAAEIRQLRQLEVVWYLPYGMMEDIRSKPWRWAGHVLGHEGRGSLAALLRGAGLAQELTTGPFDEVRLGRGFLFWGVTVTLSEAGLRRAEDVVRLVFAAVRAMRSLGEEQRRSVWGEVAAAAAVRWQYQDRTAPLDLARDVAQRLHYFEPEAVLSGNALLYEYDGAALERFLSYITPQNCNVFLSDSFLSDRTDRVEPWYGARYSVEPLNFELYDSDAAACVAGGGAAAACSSPASASASAAHDDDIVGETHVYVHLITRAVYETPDAWVTARLACRLLEELLQPDVYDAQLVGTSYSLSASETGLHLSFHGFSDVVVKLVEMVAAAMAGVTLAQVEGRPVRDTCWPATRILLLAPEAAEPASPGPEQQRKRQEKEGEGITEPASSSANTSPTSNSTAVAAAAALPPPPPPVDLQEAGKAVQSDRGDGGLHGGGAGRGAATAGPTDSGSGSGVRGGGGVCGPVLWRYVPANPNPSNTNSAVFFLCQVGEDDPLDVRPAVLLDLFTKVASKPAFHELRTRQRLGYVVSLTKHRLGGGMGLALVPERLASFKASLEEKYLEPPRSLAEAAGNCWRPIRYRSYDFCKGQRKAEALRSLGLQDLVCFFDQHVCPTSPSARVLCCEIGGGQRPAARARRPARGTAAGERGDDGATARPAGAASPAAGAGQTAGRAEDDGAEDADAAEGGGEGAAAAAGCGGWRRVGIEDLADLHRRMPYFCHSETLGVTRPCLDRLMVAREAVVGVRGDAAAAATAAATCCASGGRGGHADEARALEPTSTST</sequence>
<dbReference type="SUPFAM" id="SSF63411">
    <property type="entry name" value="LuxS/MPP-like metallohydrolase"/>
    <property type="match status" value="4"/>
</dbReference>
<evidence type="ECO:0000256" key="4">
    <source>
        <dbReference type="ARBA" id="ARBA00022801"/>
    </source>
</evidence>
<dbReference type="InterPro" id="IPR050626">
    <property type="entry name" value="Peptidase_M16"/>
</dbReference>
<evidence type="ECO:0008006" key="12">
    <source>
        <dbReference type="Google" id="ProtNLM"/>
    </source>
</evidence>
<protein>
    <recommendedName>
        <fullName evidence="12">Peptidase M16 N-terminal domain-containing protein</fullName>
    </recommendedName>
</protein>
<dbReference type="eggNOG" id="KOG0959">
    <property type="taxonomic scope" value="Eukaryota"/>
</dbReference>
<keyword evidence="4" id="KW-0378">Hydrolase</keyword>
<comment type="similarity">
    <text evidence="1">Belongs to the peptidase M16 family.</text>
</comment>
<dbReference type="GeneID" id="9617019"/>
<organism evidence="11">
    <name type="scientific">Volvox carteri f. nagariensis</name>
    <dbReference type="NCBI Taxonomy" id="3068"/>
    <lineage>
        <taxon>Eukaryota</taxon>
        <taxon>Viridiplantae</taxon>
        <taxon>Chlorophyta</taxon>
        <taxon>core chlorophytes</taxon>
        <taxon>Chlorophyceae</taxon>
        <taxon>CS clade</taxon>
        <taxon>Chlamydomonadales</taxon>
        <taxon>Volvocaceae</taxon>
        <taxon>Volvox</taxon>
    </lineage>
</organism>
<dbReference type="EMBL" id="GL378360">
    <property type="protein sequence ID" value="EFJ44956.1"/>
    <property type="molecule type" value="Genomic_DNA"/>
</dbReference>
<feature type="region of interest" description="Disordered" evidence="7">
    <location>
        <begin position="228"/>
        <end position="292"/>
    </location>
</feature>
<dbReference type="GO" id="GO:0046872">
    <property type="term" value="F:metal ion binding"/>
    <property type="evidence" value="ECO:0007669"/>
    <property type="project" value="UniProtKB-KW"/>
</dbReference>
<dbReference type="InParanoid" id="D8U5P3"/>